<accession>A0A1B6H8T1</accession>
<evidence type="ECO:0000256" key="1">
    <source>
        <dbReference type="SAM" id="MobiDB-lite"/>
    </source>
</evidence>
<protein>
    <submittedName>
        <fullName evidence="2">Uncharacterized protein</fullName>
    </submittedName>
</protein>
<name>A0A1B6H8T1_9HEMI</name>
<feature type="compositionally biased region" description="Polar residues" evidence="1">
    <location>
        <begin position="15"/>
        <end position="25"/>
    </location>
</feature>
<dbReference type="EMBL" id="GECU01036571">
    <property type="protein sequence ID" value="JAS71135.1"/>
    <property type="molecule type" value="Transcribed_RNA"/>
</dbReference>
<reference evidence="2" key="1">
    <citation type="submission" date="2015-11" db="EMBL/GenBank/DDBJ databases">
        <title>De novo transcriptome assembly of four potential Pierce s Disease insect vectors from Arizona vineyards.</title>
        <authorList>
            <person name="Tassone E.E."/>
        </authorList>
    </citation>
    <scope>NUCLEOTIDE SEQUENCE</scope>
</reference>
<evidence type="ECO:0000313" key="2">
    <source>
        <dbReference type="EMBL" id="JAS71135.1"/>
    </source>
</evidence>
<proteinExistence type="predicted"/>
<organism evidence="2">
    <name type="scientific">Homalodisca liturata</name>
    <dbReference type="NCBI Taxonomy" id="320908"/>
    <lineage>
        <taxon>Eukaryota</taxon>
        <taxon>Metazoa</taxon>
        <taxon>Ecdysozoa</taxon>
        <taxon>Arthropoda</taxon>
        <taxon>Hexapoda</taxon>
        <taxon>Insecta</taxon>
        <taxon>Pterygota</taxon>
        <taxon>Neoptera</taxon>
        <taxon>Paraneoptera</taxon>
        <taxon>Hemiptera</taxon>
        <taxon>Auchenorrhyncha</taxon>
        <taxon>Membracoidea</taxon>
        <taxon>Cicadellidae</taxon>
        <taxon>Cicadellinae</taxon>
        <taxon>Proconiini</taxon>
        <taxon>Homalodisca</taxon>
    </lineage>
</organism>
<feature type="region of interest" description="Disordered" evidence="1">
    <location>
        <begin position="77"/>
        <end position="111"/>
    </location>
</feature>
<feature type="region of interest" description="Disordered" evidence="1">
    <location>
        <begin position="1"/>
        <end position="42"/>
    </location>
</feature>
<dbReference type="AlphaFoldDB" id="A0A1B6H8T1"/>
<feature type="compositionally biased region" description="Basic and acidic residues" evidence="1">
    <location>
        <begin position="91"/>
        <end position="111"/>
    </location>
</feature>
<feature type="non-terminal residue" evidence="2">
    <location>
        <position position="1"/>
    </location>
</feature>
<sequence length="111" mass="11843">AEESRKKLGEPVPEASSNDEPSNEGSKPRLEASGSGMGKTIGDIKSREMAIFNKLLGNRLRGSGDGRTHHLLSRLQHADAEDLGSGGSAHLSREKSAEEEAESSPHAREPE</sequence>
<gene>
    <name evidence="2" type="ORF">g.57447</name>
</gene>
<feature type="non-terminal residue" evidence="2">
    <location>
        <position position="111"/>
    </location>
</feature>